<dbReference type="InterPro" id="IPR004045">
    <property type="entry name" value="Glutathione_S-Trfase_N"/>
</dbReference>
<organism evidence="2">
    <name type="scientific">freshwater metagenome</name>
    <dbReference type="NCBI Taxonomy" id="449393"/>
    <lineage>
        <taxon>unclassified sequences</taxon>
        <taxon>metagenomes</taxon>
        <taxon>ecological metagenomes</taxon>
    </lineage>
</organism>
<evidence type="ECO:0000313" key="2">
    <source>
        <dbReference type="EMBL" id="CAB4909323.1"/>
    </source>
</evidence>
<proteinExistence type="predicted"/>
<gene>
    <name evidence="2" type="ORF">UFOPK3564_01118</name>
</gene>
<reference evidence="2" key="1">
    <citation type="submission" date="2020-05" db="EMBL/GenBank/DDBJ databases">
        <authorList>
            <person name="Chiriac C."/>
            <person name="Salcher M."/>
            <person name="Ghai R."/>
            <person name="Kavagutti S V."/>
        </authorList>
    </citation>
    <scope>NUCLEOTIDE SEQUENCE</scope>
</reference>
<protein>
    <submittedName>
        <fullName evidence="2">Unannotated protein</fullName>
    </submittedName>
</protein>
<dbReference type="PROSITE" id="PS51354">
    <property type="entry name" value="GLUTAREDOXIN_2"/>
    <property type="match status" value="1"/>
</dbReference>
<dbReference type="PROSITE" id="PS50404">
    <property type="entry name" value="GST_NTER"/>
    <property type="match status" value="1"/>
</dbReference>
<dbReference type="InterPro" id="IPR036249">
    <property type="entry name" value="Thioredoxin-like_sf"/>
</dbReference>
<feature type="domain" description="GST N-terminal" evidence="1">
    <location>
        <begin position="6"/>
        <end position="86"/>
    </location>
</feature>
<dbReference type="CDD" id="cd00570">
    <property type="entry name" value="GST_N_family"/>
    <property type="match status" value="1"/>
</dbReference>
<dbReference type="EMBL" id="CAFBMK010000048">
    <property type="protein sequence ID" value="CAB4909323.1"/>
    <property type="molecule type" value="Genomic_DNA"/>
</dbReference>
<name>A0A6J7GYB7_9ZZZZ</name>
<dbReference type="Pfam" id="PF13417">
    <property type="entry name" value="GST_N_3"/>
    <property type="match status" value="1"/>
</dbReference>
<dbReference type="AlphaFoldDB" id="A0A6J7GYB7"/>
<dbReference type="Gene3D" id="3.40.30.10">
    <property type="entry name" value="Glutaredoxin"/>
    <property type="match status" value="1"/>
</dbReference>
<evidence type="ECO:0000259" key="1">
    <source>
        <dbReference type="PROSITE" id="PS50404"/>
    </source>
</evidence>
<dbReference type="SUPFAM" id="SSF52833">
    <property type="entry name" value="Thioredoxin-like"/>
    <property type="match status" value="1"/>
</dbReference>
<sequence>MTVPGPAITLHVLPPSPPCRTVEAALQLKGLAYEKIDLTPGRHQEVMAEVYGPDRLTVPGLLIDEERVHGSVAILERLEELQPEPALYPPAIAEAVHEAERWGDGRLQDLSRLLPWGSLHFRPESLGTFGGGTALDAAGTDFAIKVIRGTWKYHGLTAQVLYDGLQDLPAILDRIDALAQDGTIGTDHVNAADLQIGASVRTLLTVGDLHPLIEGRAGAEIARRLFPEYPGLVPAGALPEGWVPAR</sequence>
<accession>A0A6J7GYB7</accession>